<dbReference type="Pfam" id="PF02518">
    <property type="entry name" value="HATPase_c"/>
    <property type="match status" value="1"/>
</dbReference>
<gene>
    <name evidence="10" type="ORF">Pfl04_25690</name>
</gene>
<feature type="region of interest" description="Disordered" evidence="7">
    <location>
        <begin position="719"/>
        <end position="749"/>
    </location>
</feature>
<evidence type="ECO:0000256" key="4">
    <source>
        <dbReference type="ARBA" id="ARBA00022679"/>
    </source>
</evidence>
<dbReference type="GO" id="GO:0000160">
    <property type="term" value="P:phosphorelay signal transduction system"/>
    <property type="evidence" value="ECO:0007669"/>
    <property type="project" value="UniProtKB-KW"/>
</dbReference>
<evidence type="ECO:0000259" key="9">
    <source>
        <dbReference type="PROSITE" id="PS50109"/>
    </source>
</evidence>
<dbReference type="Pfam" id="PF08376">
    <property type="entry name" value="NIT"/>
    <property type="match status" value="1"/>
</dbReference>
<evidence type="ECO:0000313" key="10">
    <source>
        <dbReference type="EMBL" id="GIG74165.1"/>
    </source>
</evidence>
<evidence type="ECO:0000256" key="2">
    <source>
        <dbReference type="ARBA" id="ARBA00012438"/>
    </source>
</evidence>
<keyword evidence="6" id="KW-0902">Two-component regulatory system</keyword>
<evidence type="ECO:0000256" key="5">
    <source>
        <dbReference type="ARBA" id="ARBA00022777"/>
    </source>
</evidence>
<dbReference type="InterPro" id="IPR013587">
    <property type="entry name" value="Nitrate/nitrite_sensing"/>
</dbReference>
<dbReference type="InterPro" id="IPR003594">
    <property type="entry name" value="HATPase_dom"/>
</dbReference>
<dbReference type="InterPro" id="IPR036890">
    <property type="entry name" value="HATPase_C_sf"/>
</dbReference>
<keyword evidence="3" id="KW-0597">Phosphoprotein</keyword>
<keyword evidence="11" id="KW-1185">Reference proteome</keyword>
<evidence type="ECO:0000313" key="11">
    <source>
        <dbReference type="Proteomes" id="UP000653674"/>
    </source>
</evidence>
<evidence type="ECO:0000256" key="6">
    <source>
        <dbReference type="ARBA" id="ARBA00023012"/>
    </source>
</evidence>
<dbReference type="PANTHER" id="PTHR44936">
    <property type="entry name" value="SENSOR PROTEIN CREC"/>
    <property type="match status" value="1"/>
</dbReference>
<dbReference type="PANTHER" id="PTHR44936:SF9">
    <property type="entry name" value="SENSOR PROTEIN CREC"/>
    <property type="match status" value="1"/>
</dbReference>
<feature type="transmembrane region" description="Helical" evidence="8">
    <location>
        <begin position="303"/>
        <end position="326"/>
    </location>
</feature>
<keyword evidence="8" id="KW-1133">Transmembrane helix</keyword>
<comment type="caution">
    <text evidence="10">The sequence shown here is derived from an EMBL/GenBank/DDBJ whole genome shotgun (WGS) entry which is preliminary data.</text>
</comment>
<dbReference type="AlphaFoldDB" id="A0A8J3LNX0"/>
<keyword evidence="8" id="KW-0812">Transmembrane</keyword>
<feature type="domain" description="Histidine kinase" evidence="9">
    <location>
        <begin position="519"/>
        <end position="624"/>
    </location>
</feature>
<evidence type="ECO:0000256" key="7">
    <source>
        <dbReference type="SAM" id="MobiDB-lite"/>
    </source>
</evidence>
<keyword evidence="5" id="KW-0418">Kinase</keyword>
<dbReference type="EC" id="2.7.13.3" evidence="2"/>
<dbReference type="PROSITE" id="PS50109">
    <property type="entry name" value="HIS_KIN"/>
    <property type="match status" value="1"/>
</dbReference>
<reference evidence="10" key="1">
    <citation type="submission" date="2021-01" db="EMBL/GenBank/DDBJ databases">
        <title>Whole genome shotgun sequence of Planosporangium flavigriseum NBRC 105377.</title>
        <authorList>
            <person name="Komaki H."/>
            <person name="Tamura T."/>
        </authorList>
    </citation>
    <scope>NUCLEOTIDE SEQUENCE</scope>
    <source>
        <strain evidence="10">NBRC 105377</strain>
    </source>
</reference>
<proteinExistence type="predicted"/>
<dbReference type="SUPFAM" id="SSF55874">
    <property type="entry name" value="ATPase domain of HSP90 chaperone/DNA topoisomerase II/histidine kinase"/>
    <property type="match status" value="1"/>
</dbReference>
<evidence type="ECO:0000256" key="1">
    <source>
        <dbReference type="ARBA" id="ARBA00000085"/>
    </source>
</evidence>
<keyword evidence="4" id="KW-0808">Transferase</keyword>
<organism evidence="10 11">
    <name type="scientific">Planosporangium flavigriseum</name>
    <dbReference type="NCBI Taxonomy" id="373681"/>
    <lineage>
        <taxon>Bacteria</taxon>
        <taxon>Bacillati</taxon>
        <taxon>Actinomycetota</taxon>
        <taxon>Actinomycetes</taxon>
        <taxon>Micromonosporales</taxon>
        <taxon>Micromonosporaceae</taxon>
        <taxon>Planosporangium</taxon>
    </lineage>
</organism>
<dbReference type="Gene3D" id="3.30.565.10">
    <property type="entry name" value="Histidine kinase-like ATPase, C-terminal domain"/>
    <property type="match status" value="1"/>
</dbReference>
<dbReference type="GO" id="GO:0004673">
    <property type="term" value="F:protein histidine kinase activity"/>
    <property type="evidence" value="ECO:0007669"/>
    <property type="project" value="UniProtKB-EC"/>
</dbReference>
<dbReference type="EMBL" id="BONU01000015">
    <property type="protein sequence ID" value="GIG74165.1"/>
    <property type="molecule type" value="Genomic_DNA"/>
</dbReference>
<sequence>MWSVRTQLLAPILVAMLGLGVLGSVQTADSVASARDATRAQVVASTATATVRLTHELERELAEMVALRQRGGRAGVQLVVAQRVRTDGAIKRYRDTLEAAMRTAPALEAQLTAADVQLDRLIVARSLSNPGSPSDSLPDPIFHDITSALLAVADALPSQLRDPDLAAAAREVAALAAVEHFHALERDLLRTVFSRGSLQGNDLIELARIDSARQQREAEFARVSESGARERYRRVVTGADVERAAQRRDAVFTGDPAALKVDADAWYVAQSGTIRKVNLVGLALADQLDRRAADIAASATRRAWLTATGTISLGLVALAAAVVLAVRTSRRLRRLRAAALTVARHELPDTIAKVMAGASVEETFTRDSEAADITRRIAASEDEVGEVADAFSSVHHTALRLASDQAELRLDMARMAETFARRIRTLVTRQLRLLDEFERDETDPEALSRFFALDHLATRLRRNGENLLVLAGGEPGRQVTGAFPLTAVITAAASEIENFARVEAQAMDAAVVGPVVGDLVHLLAELLENATSFSPPDKPVRVDARHTIDGMVLRVHDSGIGLTPARLAEVNARLSERAARLSSAAAGTMGLYVVARLAARHGITVELHATASGTVAYVRLPLDVLAPLQAVQGVDGMPRASTGAVRSEAAVQRIGTGASPTGKSQAGSGGLRVPASVAAATSLGAPFPAPAAPAAPGAPSASEVPAPAIPAIVRGSASLHEGLPRRRPGAQLGGEPLTVPMPAPRAPIDPETVRTRLSALAEGVSAAMRQNSEPRTAAESPTAARDR</sequence>
<feature type="region of interest" description="Disordered" evidence="7">
    <location>
        <begin position="763"/>
        <end position="787"/>
    </location>
</feature>
<evidence type="ECO:0000256" key="8">
    <source>
        <dbReference type="SAM" id="Phobius"/>
    </source>
</evidence>
<evidence type="ECO:0000256" key="3">
    <source>
        <dbReference type="ARBA" id="ARBA00022553"/>
    </source>
</evidence>
<dbReference type="Proteomes" id="UP000653674">
    <property type="component" value="Unassembled WGS sequence"/>
</dbReference>
<dbReference type="InterPro" id="IPR005467">
    <property type="entry name" value="His_kinase_dom"/>
</dbReference>
<accession>A0A8J3LNX0</accession>
<dbReference type="InterPro" id="IPR050980">
    <property type="entry name" value="2C_sensor_his_kinase"/>
</dbReference>
<comment type="catalytic activity">
    <reaction evidence="1">
        <text>ATP + protein L-histidine = ADP + protein N-phospho-L-histidine.</text>
        <dbReference type="EC" id="2.7.13.3"/>
    </reaction>
</comment>
<feature type="region of interest" description="Disordered" evidence="7">
    <location>
        <begin position="651"/>
        <end position="670"/>
    </location>
</feature>
<name>A0A8J3LNX0_9ACTN</name>
<keyword evidence="8" id="KW-0472">Membrane</keyword>
<protein>
    <recommendedName>
        <fullName evidence="2">histidine kinase</fullName>
        <ecNumber evidence="2">2.7.13.3</ecNumber>
    </recommendedName>
</protein>
<dbReference type="SMART" id="SM00387">
    <property type="entry name" value="HATPase_c"/>
    <property type="match status" value="1"/>
</dbReference>